<feature type="region of interest" description="Disordered" evidence="5">
    <location>
        <begin position="375"/>
        <end position="424"/>
    </location>
</feature>
<evidence type="ECO:0000256" key="2">
    <source>
        <dbReference type="ARBA" id="ARBA00022553"/>
    </source>
</evidence>
<dbReference type="SMART" id="SM00829">
    <property type="entry name" value="PKS_ER"/>
    <property type="match status" value="1"/>
</dbReference>
<dbReference type="SUPFAM" id="SSF51735">
    <property type="entry name" value="NAD(P)-binding Rossmann-fold domains"/>
    <property type="match status" value="1"/>
</dbReference>
<keyword evidence="4" id="KW-0511">Multifunctional enzyme</keyword>
<dbReference type="InterPro" id="IPR006162">
    <property type="entry name" value="Ppantetheine_attach_site"/>
</dbReference>
<evidence type="ECO:0000259" key="6">
    <source>
        <dbReference type="PROSITE" id="PS50075"/>
    </source>
</evidence>
<name>A0ABS7WF12_STROV</name>
<dbReference type="SMART" id="SM01294">
    <property type="entry name" value="PKS_PP_betabranch"/>
    <property type="match status" value="1"/>
</dbReference>
<dbReference type="InterPro" id="IPR057326">
    <property type="entry name" value="KR_dom"/>
</dbReference>
<reference evidence="7 8" key="1">
    <citation type="submission" date="2021-06" db="EMBL/GenBank/DDBJ databases">
        <title>Ecological speciation of a Streptomyces species isolated from different habitats and geographic origins.</title>
        <authorList>
            <person name="Wang J."/>
        </authorList>
    </citation>
    <scope>NUCLEOTIDE SEQUENCE [LARGE SCALE GENOMIC DNA]</scope>
    <source>
        <strain evidence="7 8">FXJ8.012</strain>
    </source>
</reference>
<keyword evidence="2" id="KW-0597">Phosphoprotein</keyword>
<dbReference type="Pfam" id="PF08659">
    <property type="entry name" value="KR"/>
    <property type="match status" value="1"/>
</dbReference>
<dbReference type="InterPro" id="IPR009081">
    <property type="entry name" value="PP-bd_ACP"/>
</dbReference>
<keyword evidence="8" id="KW-1185">Reference proteome</keyword>
<dbReference type="RefSeq" id="WP_224324024.1">
    <property type="nucleotide sequence ID" value="NZ_JAHSTC010000039.1"/>
</dbReference>
<dbReference type="InterPro" id="IPR013968">
    <property type="entry name" value="PKS_KR"/>
</dbReference>
<feature type="compositionally biased region" description="Basic and acidic residues" evidence="5">
    <location>
        <begin position="382"/>
        <end position="392"/>
    </location>
</feature>
<dbReference type="InterPro" id="IPR050091">
    <property type="entry name" value="PKS_NRPS_Biosynth_Enz"/>
</dbReference>
<evidence type="ECO:0000256" key="4">
    <source>
        <dbReference type="ARBA" id="ARBA00023268"/>
    </source>
</evidence>
<keyword evidence="1" id="KW-0596">Phosphopantetheine</keyword>
<dbReference type="PANTHER" id="PTHR43775">
    <property type="entry name" value="FATTY ACID SYNTHASE"/>
    <property type="match status" value="1"/>
</dbReference>
<dbReference type="InterPro" id="IPR020806">
    <property type="entry name" value="PKS_PP-bd"/>
</dbReference>
<dbReference type="Gene3D" id="3.90.180.10">
    <property type="entry name" value="Medium-chain alcohol dehydrogenases, catalytic domain"/>
    <property type="match status" value="1"/>
</dbReference>
<dbReference type="InterPro" id="IPR020843">
    <property type="entry name" value="ER"/>
</dbReference>
<dbReference type="Gene3D" id="1.10.1200.10">
    <property type="entry name" value="ACP-like"/>
    <property type="match status" value="1"/>
</dbReference>
<dbReference type="PROSITE" id="PS00012">
    <property type="entry name" value="PHOSPHOPANTETHEINE"/>
    <property type="match status" value="1"/>
</dbReference>
<evidence type="ECO:0000256" key="1">
    <source>
        <dbReference type="ARBA" id="ARBA00022450"/>
    </source>
</evidence>
<evidence type="ECO:0000256" key="3">
    <source>
        <dbReference type="ARBA" id="ARBA00022679"/>
    </source>
</evidence>
<dbReference type="Pfam" id="PF13602">
    <property type="entry name" value="ADH_zinc_N_2"/>
    <property type="match status" value="1"/>
</dbReference>
<evidence type="ECO:0000313" key="7">
    <source>
        <dbReference type="EMBL" id="MBZ6156556.1"/>
    </source>
</evidence>
<keyword evidence="3" id="KW-0808">Transferase</keyword>
<dbReference type="SMART" id="SM00823">
    <property type="entry name" value="PKS_PP"/>
    <property type="match status" value="1"/>
</dbReference>
<proteinExistence type="predicted"/>
<feature type="compositionally biased region" description="Low complexity" evidence="5">
    <location>
        <begin position="527"/>
        <end position="547"/>
    </location>
</feature>
<sequence length="568" mass="58224">DSLAGELVDAGLGLVRPGGRFVELGKADVRDPGEVAAAYEGVMYRAFDLAEVAPERLGEMLREVVELFGTGALELLPRQEWDVRRAGEAFALMSRAKHVGKLVLSVPPAPAAPPAPVAQAAPAAPATSGAASAGVVSSVGDGGWVLVSGGSGVLGGVVARYLVGVRGVRRLVLLSRGGGDVGGLVGELSGWGAEVRVVVCDVADRVALEGVVGGLPGGVSGVVHAAGVLDDVVVEGLSGERLRGVLAAKVVGGWNLHEVMSGSEGLFVLFSSAAGVLGAAGQANYAAGNAFLDGLAAFRRARGLSGVSVAWGLWEERSVMTGGLERSDLARMRRMGVLPMSTEDGLRLLDTAERSADSLVVAARFDPRALAAGGAHGAQPMLRDHKPHDHRPTSVPLGRRTVASAGDGGQPDGPSLPARLEGLGDDERRQLVLRTVREHTATVLGYDSATAIPAERGFLDLGIDSLTAVELRNRLKTDTGLPLPATLVFDHPDATRLARHLEEALAANDAAGAPGDADAEPRRGTHGAASAAAVPGADVSDASDVSGHLQSADADELFDFIDREFGSD</sequence>
<dbReference type="Gene3D" id="3.40.50.720">
    <property type="entry name" value="NAD(P)-binding Rossmann-like Domain"/>
    <property type="match status" value="1"/>
</dbReference>
<comment type="caution">
    <text evidence="7">The sequence shown here is derived from an EMBL/GenBank/DDBJ whole genome shotgun (WGS) entry which is preliminary data.</text>
</comment>
<dbReference type="EMBL" id="JAHSTP010000039">
    <property type="protein sequence ID" value="MBZ6156556.1"/>
    <property type="molecule type" value="Genomic_DNA"/>
</dbReference>
<dbReference type="PROSITE" id="PS50075">
    <property type="entry name" value="CARRIER"/>
    <property type="match status" value="1"/>
</dbReference>
<evidence type="ECO:0000256" key="5">
    <source>
        <dbReference type="SAM" id="MobiDB-lite"/>
    </source>
</evidence>
<organism evidence="7 8">
    <name type="scientific">Streptomyces olivaceus</name>
    <dbReference type="NCBI Taxonomy" id="47716"/>
    <lineage>
        <taxon>Bacteria</taxon>
        <taxon>Bacillati</taxon>
        <taxon>Actinomycetota</taxon>
        <taxon>Actinomycetes</taxon>
        <taxon>Kitasatosporales</taxon>
        <taxon>Streptomycetaceae</taxon>
        <taxon>Streptomyces</taxon>
    </lineage>
</organism>
<dbReference type="SMART" id="SM00822">
    <property type="entry name" value="PKS_KR"/>
    <property type="match status" value="1"/>
</dbReference>
<dbReference type="Proteomes" id="UP000758701">
    <property type="component" value="Unassembled WGS sequence"/>
</dbReference>
<gene>
    <name evidence="7" type="ORF">KVH32_36340</name>
</gene>
<feature type="non-terminal residue" evidence="7">
    <location>
        <position position="1"/>
    </location>
</feature>
<evidence type="ECO:0000313" key="8">
    <source>
        <dbReference type="Proteomes" id="UP000758701"/>
    </source>
</evidence>
<accession>A0ABS7WF12</accession>
<feature type="region of interest" description="Disordered" evidence="5">
    <location>
        <begin position="508"/>
        <end position="548"/>
    </location>
</feature>
<dbReference type="Pfam" id="PF00550">
    <property type="entry name" value="PP-binding"/>
    <property type="match status" value="1"/>
</dbReference>
<dbReference type="InterPro" id="IPR036736">
    <property type="entry name" value="ACP-like_sf"/>
</dbReference>
<protein>
    <submittedName>
        <fullName evidence="7">SDR family NAD(P)-dependent oxidoreductase</fullName>
    </submittedName>
</protein>
<feature type="domain" description="Carrier" evidence="6">
    <location>
        <begin position="427"/>
        <end position="505"/>
    </location>
</feature>
<dbReference type="SUPFAM" id="SSF47336">
    <property type="entry name" value="ACP-like"/>
    <property type="match status" value="1"/>
</dbReference>
<dbReference type="InterPro" id="IPR036291">
    <property type="entry name" value="NAD(P)-bd_dom_sf"/>
</dbReference>
<dbReference type="PANTHER" id="PTHR43775:SF51">
    <property type="entry name" value="INACTIVE PHENOLPHTHIOCEROL SYNTHESIS POLYKETIDE SYNTHASE TYPE I PKS1-RELATED"/>
    <property type="match status" value="1"/>
</dbReference>